<name>A0A6J3HJR2_SAPAP</name>
<feature type="compositionally biased region" description="Low complexity" evidence="1">
    <location>
        <begin position="95"/>
        <end position="105"/>
    </location>
</feature>
<proteinExistence type="predicted"/>
<gene>
    <name evidence="3" type="primary">LOC116549019</name>
</gene>
<evidence type="ECO:0000313" key="3">
    <source>
        <dbReference type="RefSeq" id="XP_032130340.1"/>
    </source>
</evidence>
<accession>A0A6J3HJR2</accession>
<dbReference type="AlphaFoldDB" id="A0A6J3HJR2"/>
<feature type="region of interest" description="Disordered" evidence="1">
    <location>
        <begin position="1"/>
        <end position="43"/>
    </location>
</feature>
<evidence type="ECO:0000256" key="1">
    <source>
        <dbReference type="SAM" id="MobiDB-lite"/>
    </source>
</evidence>
<dbReference type="RefSeq" id="XP_032130340.1">
    <property type="nucleotide sequence ID" value="XM_032274449.1"/>
</dbReference>
<organism evidence="2 3">
    <name type="scientific">Sapajus apella</name>
    <name type="common">Brown-capped capuchin</name>
    <name type="synonym">Cebus apella</name>
    <dbReference type="NCBI Taxonomy" id="9515"/>
    <lineage>
        <taxon>Eukaryota</taxon>
        <taxon>Metazoa</taxon>
        <taxon>Chordata</taxon>
        <taxon>Craniata</taxon>
        <taxon>Vertebrata</taxon>
        <taxon>Euteleostomi</taxon>
        <taxon>Mammalia</taxon>
        <taxon>Eutheria</taxon>
        <taxon>Euarchontoglires</taxon>
        <taxon>Primates</taxon>
        <taxon>Haplorrhini</taxon>
        <taxon>Platyrrhini</taxon>
        <taxon>Cebidae</taxon>
        <taxon>Cebinae</taxon>
        <taxon>Sapajus</taxon>
    </lineage>
</organism>
<reference evidence="3" key="1">
    <citation type="submission" date="2025-08" db="UniProtKB">
        <authorList>
            <consortium name="RefSeq"/>
        </authorList>
    </citation>
    <scope>IDENTIFICATION</scope>
    <source>
        <tissue evidence="3">Blood</tissue>
    </source>
</reference>
<sequence length="135" mass="14198">MPHGSQSCTSHVATRASQIPHMRTAPRPAPAAQPPAVASPFAFGSPAAVPWQSSLMAQMATIAAESMGHTLDHAITGGFSGGSNVEPARPDITYQEPQGTQMPQQQQPCFYGIKPLLECAQNQGDKSSVKVSVRC</sequence>
<dbReference type="GeneID" id="116549019"/>
<keyword evidence="2" id="KW-1185">Reference proteome</keyword>
<dbReference type="Proteomes" id="UP000504640">
    <property type="component" value="Unplaced"/>
</dbReference>
<protein>
    <submittedName>
        <fullName evidence="3">Coiled-coil-helix-coiled-coil-helix domain-containing protein CHCHD2P9, mitochondrial</fullName>
    </submittedName>
</protein>
<feature type="region of interest" description="Disordered" evidence="1">
    <location>
        <begin position="78"/>
        <end position="105"/>
    </location>
</feature>
<feature type="compositionally biased region" description="Polar residues" evidence="1">
    <location>
        <begin position="1"/>
        <end position="17"/>
    </location>
</feature>
<evidence type="ECO:0000313" key="2">
    <source>
        <dbReference type="Proteomes" id="UP000504640"/>
    </source>
</evidence>